<dbReference type="Pfam" id="PF00271">
    <property type="entry name" value="Helicase_C"/>
    <property type="match status" value="1"/>
</dbReference>
<evidence type="ECO:0000256" key="3">
    <source>
        <dbReference type="ARBA" id="ARBA00022840"/>
    </source>
</evidence>
<keyword evidence="4 5" id="KW-0694">RNA-binding</keyword>
<sequence length="280" mass="31940">MVGVILFCIGEDDLLLWLAKVVLSATLTRDPGRLVQLNLRHPLFLSAGKMRYRLPENLESFKLICERKVKPLYLVALLKSLGEEKCIVFTRFVDSTHRLCKLLNCFGDLQIDIKEYSGRQHQRVRSKTLNEFRKRQFQVLVSSDAMTRGMDVEGVRNVINYDVPKYIKTYVHRAGRIARAGQTGRWFTLMSNDEEMAPAASSNMVPASPPPSFKRNDPRKPNKKTLDQEQDVNDNPSSVSMDCKVRLQAPLDHQVQFDDHVVIQGSAKELGSWNKNVPLN</sequence>
<keyword evidence="8" id="KW-1185">Reference proteome</keyword>
<proteinExistence type="inferred from homology"/>
<name>A0A1S3TD48_VIGRR</name>
<dbReference type="PROSITE" id="PS51194">
    <property type="entry name" value="HELICASE_CTER"/>
    <property type="match status" value="1"/>
</dbReference>
<dbReference type="InterPro" id="IPR001650">
    <property type="entry name" value="Helicase_C-like"/>
</dbReference>
<dbReference type="SUPFAM" id="SSF52540">
    <property type="entry name" value="P-loop containing nucleoside triphosphate hydrolases"/>
    <property type="match status" value="1"/>
</dbReference>
<reference evidence="9" key="1">
    <citation type="submission" date="2025-08" db="UniProtKB">
        <authorList>
            <consortium name="RefSeq"/>
        </authorList>
    </citation>
    <scope>IDENTIFICATION</scope>
    <source>
        <tissue evidence="9">Leaf</tissue>
    </source>
</reference>
<dbReference type="GeneID" id="106754206"/>
<dbReference type="GO" id="GO:0016787">
    <property type="term" value="F:hydrolase activity"/>
    <property type="evidence" value="ECO:0007669"/>
    <property type="project" value="UniProtKB-KW"/>
</dbReference>
<comment type="function">
    <text evidence="5">RNA helicase.</text>
</comment>
<dbReference type="GO" id="GO:0003724">
    <property type="term" value="F:RNA helicase activity"/>
    <property type="evidence" value="ECO:0007669"/>
    <property type="project" value="UniProtKB-EC"/>
</dbReference>
<comment type="domain">
    <text evidence="5">The Q motif is unique to and characteristic of the DEAD box family of RNA helicases and controls ATP binding and hydrolysis.</text>
</comment>
<evidence type="ECO:0000256" key="6">
    <source>
        <dbReference type="SAM" id="MobiDB-lite"/>
    </source>
</evidence>
<evidence type="ECO:0000256" key="2">
    <source>
        <dbReference type="ARBA" id="ARBA00022801"/>
    </source>
</evidence>
<feature type="compositionally biased region" description="Basic and acidic residues" evidence="6">
    <location>
        <begin position="214"/>
        <end position="227"/>
    </location>
</feature>
<dbReference type="SMART" id="SM00490">
    <property type="entry name" value="HELICc"/>
    <property type="match status" value="1"/>
</dbReference>
<dbReference type="InterPro" id="IPR027417">
    <property type="entry name" value="P-loop_NTPase"/>
</dbReference>
<dbReference type="RefSeq" id="XP_014491690.1">
    <property type="nucleotide sequence ID" value="XM_014636204.1"/>
</dbReference>
<dbReference type="STRING" id="3916.A0A1S3TD48"/>
<evidence type="ECO:0000313" key="9">
    <source>
        <dbReference type="RefSeq" id="XP_014491690.1"/>
    </source>
</evidence>
<dbReference type="CDD" id="cd18787">
    <property type="entry name" value="SF2_C_DEAD"/>
    <property type="match status" value="1"/>
</dbReference>
<gene>
    <name evidence="9" type="primary">LOC106754206</name>
</gene>
<evidence type="ECO:0000256" key="5">
    <source>
        <dbReference type="RuleBase" id="RU365068"/>
    </source>
</evidence>
<keyword evidence="1 5" id="KW-0547">Nucleotide-binding</keyword>
<dbReference type="Gene3D" id="3.40.50.300">
    <property type="entry name" value="P-loop containing nucleotide triphosphate hydrolases"/>
    <property type="match status" value="1"/>
</dbReference>
<keyword evidence="5 9" id="KW-0347">Helicase</keyword>
<evidence type="ECO:0000259" key="7">
    <source>
        <dbReference type="PROSITE" id="PS51194"/>
    </source>
</evidence>
<dbReference type="PANTHER" id="PTHR24031">
    <property type="entry name" value="RNA HELICASE"/>
    <property type="match status" value="1"/>
</dbReference>
<feature type="region of interest" description="Disordered" evidence="6">
    <location>
        <begin position="197"/>
        <end position="239"/>
    </location>
</feature>
<comment type="similarity">
    <text evidence="5">Belongs to the DEAD box helicase family.</text>
</comment>
<feature type="domain" description="Helicase C-terminal" evidence="7">
    <location>
        <begin position="73"/>
        <end position="233"/>
    </location>
</feature>
<evidence type="ECO:0000313" key="8">
    <source>
        <dbReference type="Proteomes" id="UP000087766"/>
    </source>
</evidence>
<dbReference type="GO" id="GO:0003723">
    <property type="term" value="F:RNA binding"/>
    <property type="evidence" value="ECO:0007669"/>
    <property type="project" value="UniProtKB-UniRule"/>
</dbReference>
<dbReference type="Proteomes" id="UP000087766">
    <property type="component" value="Unplaced"/>
</dbReference>
<dbReference type="KEGG" id="vra:106754206"/>
<dbReference type="AlphaFoldDB" id="A0A1S3TD48"/>
<evidence type="ECO:0000256" key="1">
    <source>
        <dbReference type="ARBA" id="ARBA00022741"/>
    </source>
</evidence>
<evidence type="ECO:0000256" key="4">
    <source>
        <dbReference type="ARBA" id="ARBA00022884"/>
    </source>
</evidence>
<dbReference type="EC" id="3.6.4.13" evidence="5"/>
<protein>
    <recommendedName>
        <fullName evidence="5">ATP-dependent RNA helicase</fullName>
        <ecNumber evidence="5">3.6.4.13</ecNumber>
    </recommendedName>
</protein>
<dbReference type="OrthoDB" id="2382881at2759"/>
<accession>A0A1S3TD48</accession>
<organism evidence="8 9">
    <name type="scientific">Vigna radiata var. radiata</name>
    <name type="common">Mung bean</name>
    <name type="synonym">Phaseolus aureus</name>
    <dbReference type="NCBI Taxonomy" id="3916"/>
    <lineage>
        <taxon>Eukaryota</taxon>
        <taxon>Viridiplantae</taxon>
        <taxon>Streptophyta</taxon>
        <taxon>Embryophyta</taxon>
        <taxon>Tracheophyta</taxon>
        <taxon>Spermatophyta</taxon>
        <taxon>Magnoliopsida</taxon>
        <taxon>eudicotyledons</taxon>
        <taxon>Gunneridae</taxon>
        <taxon>Pentapetalae</taxon>
        <taxon>rosids</taxon>
        <taxon>fabids</taxon>
        <taxon>Fabales</taxon>
        <taxon>Fabaceae</taxon>
        <taxon>Papilionoideae</taxon>
        <taxon>50 kb inversion clade</taxon>
        <taxon>NPAAA clade</taxon>
        <taxon>indigoferoid/millettioid clade</taxon>
        <taxon>Phaseoleae</taxon>
        <taxon>Vigna</taxon>
    </lineage>
</organism>
<dbReference type="GO" id="GO:0005524">
    <property type="term" value="F:ATP binding"/>
    <property type="evidence" value="ECO:0007669"/>
    <property type="project" value="UniProtKB-UniRule"/>
</dbReference>
<comment type="catalytic activity">
    <reaction evidence="5">
        <text>ATP + H2O = ADP + phosphate + H(+)</text>
        <dbReference type="Rhea" id="RHEA:13065"/>
        <dbReference type="ChEBI" id="CHEBI:15377"/>
        <dbReference type="ChEBI" id="CHEBI:15378"/>
        <dbReference type="ChEBI" id="CHEBI:30616"/>
        <dbReference type="ChEBI" id="CHEBI:43474"/>
        <dbReference type="ChEBI" id="CHEBI:456216"/>
        <dbReference type="EC" id="3.6.4.13"/>
    </reaction>
</comment>
<keyword evidence="3 5" id="KW-0067">ATP-binding</keyword>
<keyword evidence="2 5" id="KW-0378">Hydrolase</keyword>